<accession>A0A2S1LQF0</accession>
<name>A0A2S1LQF0_9FLAO</name>
<proteinExistence type="predicted"/>
<protein>
    <submittedName>
        <fullName evidence="1">Uncharacterized protein</fullName>
    </submittedName>
</protein>
<dbReference type="KEGG" id="fki:FK004_12055"/>
<dbReference type="RefSeq" id="WP_108737451.1">
    <property type="nucleotide sequence ID" value="NZ_CP020919.1"/>
</dbReference>
<sequence length="59" mass="6367">MAQEPLFLDNATGTVGNVTRSKENVTRDVEGVAILIAFEGIIVPKKPDRTAKILILCSL</sequence>
<keyword evidence="2" id="KW-1185">Reference proteome</keyword>
<gene>
    <name evidence="1" type="ORF">FK004_12055</name>
</gene>
<dbReference type="EMBL" id="CP020919">
    <property type="protein sequence ID" value="AWG25902.1"/>
    <property type="molecule type" value="Genomic_DNA"/>
</dbReference>
<evidence type="ECO:0000313" key="2">
    <source>
        <dbReference type="Proteomes" id="UP000244677"/>
    </source>
</evidence>
<organism evidence="1 2">
    <name type="scientific">Flavobacterium kingsejongi</name>
    <dbReference type="NCBI Taxonomy" id="1678728"/>
    <lineage>
        <taxon>Bacteria</taxon>
        <taxon>Pseudomonadati</taxon>
        <taxon>Bacteroidota</taxon>
        <taxon>Flavobacteriia</taxon>
        <taxon>Flavobacteriales</taxon>
        <taxon>Flavobacteriaceae</taxon>
        <taxon>Flavobacterium</taxon>
    </lineage>
</organism>
<evidence type="ECO:0000313" key="1">
    <source>
        <dbReference type="EMBL" id="AWG25902.1"/>
    </source>
</evidence>
<dbReference type="Proteomes" id="UP000244677">
    <property type="component" value="Chromosome"/>
</dbReference>
<dbReference type="AlphaFoldDB" id="A0A2S1LQF0"/>
<reference evidence="1 2" key="1">
    <citation type="submission" date="2017-04" db="EMBL/GenBank/DDBJ databases">
        <title>Complete genome sequence of Flavobacterium kingsejong AJ004.</title>
        <authorList>
            <person name="Lee P.C."/>
        </authorList>
    </citation>
    <scope>NUCLEOTIDE SEQUENCE [LARGE SCALE GENOMIC DNA]</scope>
    <source>
        <strain evidence="1 2">AJ004</strain>
    </source>
</reference>